<feature type="transmembrane region" description="Helical" evidence="1">
    <location>
        <begin position="352"/>
        <end position="373"/>
    </location>
</feature>
<keyword evidence="1" id="KW-0472">Membrane</keyword>
<accession>A0ABP8DH35</accession>
<feature type="transmembrane region" description="Helical" evidence="1">
    <location>
        <begin position="308"/>
        <end position="332"/>
    </location>
</feature>
<evidence type="ECO:0000256" key="1">
    <source>
        <dbReference type="SAM" id="Phobius"/>
    </source>
</evidence>
<organism evidence="2 3">
    <name type="scientific">Dactylosporangium darangshiense</name>
    <dbReference type="NCBI Taxonomy" id="579108"/>
    <lineage>
        <taxon>Bacteria</taxon>
        <taxon>Bacillati</taxon>
        <taxon>Actinomycetota</taxon>
        <taxon>Actinomycetes</taxon>
        <taxon>Micromonosporales</taxon>
        <taxon>Micromonosporaceae</taxon>
        <taxon>Dactylosporangium</taxon>
    </lineage>
</organism>
<protein>
    <submittedName>
        <fullName evidence="2">Uncharacterized protein</fullName>
    </submittedName>
</protein>
<name>A0ABP8DH35_9ACTN</name>
<proteinExistence type="predicted"/>
<feature type="transmembrane region" description="Helical" evidence="1">
    <location>
        <begin position="233"/>
        <end position="253"/>
    </location>
</feature>
<keyword evidence="3" id="KW-1185">Reference proteome</keyword>
<feature type="transmembrane region" description="Helical" evidence="1">
    <location>
        <begin position="140"/>
        <end position="163"/>
    </location>
</feature>
<dbReference type="Proteomes" id="UP001500620">
    <property type="component" value="Unassembled WGS sequence"/>
</dbReference>
<dbReference type="EMBL" id="BAABAT010000022">
    <property type="protein sequence ID" value="GAA4255849.1"/>
    <property type="molecule type" value="Genomic_DNA"/>
</dbReference>
<feature type="transmembrane region" description="Helical" evidence="1">
    <location>
        <begin position="101"/>
        <end position="120"/>
    </location>
</feature>
<sequence>MLTRIGALTLVADGDGYVVGSPHSAEYVEVPELGARIIEWLQEGADVAECERRAAEVAGEPVDVPGFLATLAAEGLLDEAPGAPDGPGLGRRAGAALFHPLAWAVYALAALAAPVLLVAMPSLRPSYRDGFPFTTQLLNIVAVSALGIAAAAVHEGAHVLAAARHGLRSRLSVTRRLYFITFQADLTRLWSLPRRARYGPLLAGVAWDLVVLAAALLAQACLAGALGPVVVRLLRALVLLQVTALVAQLLVFMRTDVYALLVNATGCKTLWATKGALLRRYLRRATPADEEHLAGTGAGEIAWARRYLWLYVPGIALALGYLAAFALPGMVYLVRLCVAPIRDGGLGTAAGWAGLAALLVAVVPSLLALLGAARSGLRVLRTAAARRRS</sequence>
<reference evidence="3" key="1">
    <citation type="journal article" date="2019" name="Int. J. Syst. Evol. Microbiol.">
        <title>The Global Catalogue of Microorganisms (GCM) 10K type strain sequencing project: providing services to taxonomists for standard genome sequencing and annotation.</title>
        <authorList>
            <consortium name="The Broad Institute Genomics Platform"/>
            <consortium name="The Broad Institute Genome Sequencing Center for Infectious Disease"/>
            <person name="Wu L."/>
            <person name="Ma J."/>
        </authorList>
    </citation>
    <scope>NUCLEOTIDE SEQUENCE [LARGE SCALE GENOMIC DNA]</scope>
    <source>
        <strain evidence="3">JCM 17441</strain>
    </source>
</reference>
<gene>
    <name evidence="2" type="ORF">GCM10022255_066280</name>
</gene>
<keyword evidence="1" id="KW-0812">Transmembrane</keyword>
<evidence type="ECO:0000313" key="2">
    <source>
        <dbReference type="EMBL" id="GAA4255849.1"/>
    </source>
</evidence>
<dbReference type="RefSeq" id="WP_345132854.1">
    <property type="nucleotide sequence ID" value="NZ_BAABAT010000022.1"/>
</dbReference>
<feature type="transmembrane region" description="Helical" evidence="1">
    <location>
        <begin position="201"/>
        <end position="227"/>
    </location>
</feature>
<comment type="caution">
    <text evidence="2">The sequence shown here is derived from an EMBL/GenBank/DDBJ whole genome shotgun (WGS) entry which is preliminary data.</text>
</comment>
<evidence type="ECO:0000313" key="3">
    <source>
        <dbReference type="Proteomes" id="UP001500620"/>
    </source>
</evidence>
<keyword evidence="1" id="KW-1133">Transmembrane helix</keyword>